<accession>A0ABU2EHN5</accession>
<evidence type="ECO:0000313" key="2">
    <source>
        <dbReference type="Proteomes" id="UP001246576"/>
    </source>
</evidence>
<proteinExistence type="predicted"/>
<comment type="caution">
    <text evidence="1">The sequence shown here is derived from an EMBL/GenBank/DDBJ whole genome shotgun (WGS) entry which is preliminary data.</text>
</comment>
<reference evidence="1" key="1">
    <citation type="submission" date="2023-09" db="EMBL/GenBank/DDBJ databases">
        <title>Description of first Herbaspirillum huttiense subsp. nephrolepsisexaltata and Herbaspirillum huttiense subsp. lycopersicon.</title>
        <authorList>
            <person name="Poudel M."/>
            <person name="Sharma A."/>
            <person name="Goss E."/>
            <person name="Tapia J.H."/>
            <person name="Harmon C.M."/>
            <person name="Jones J.B."/>
        </authorList>
    </citation>
    <scope>NUCLEOTIDE SEQUENCE</scope>
    <source>
        <strain evidence="1">SE1</strain>
    </source>
</reference>
<gene>
    <name evidence="1" type="ORF">RI048_03625</name>
</gene>
<dbReference type="Proteomes" id="UP001246576">
    <property type="component" value="Unassembled WGS sequence"/>
</dbReference>
<protein>
    <submittedName>
        <fullName evidence="1">Uncharacterized protein</fullName>
    </submittedName>
</protein>
<sequence length="209" mass="24455">MLIDSLEHANLRQKEYELRIKGLSDLDKGRILYNHIWHSSLSEEFIDEIYWARRYRKIIDHRNFNPRLISYITDAQRLSEISPANYWSYIERSLESPRHIWENPFNAQLDSTGRAIVLLVVFNGREISEYTLSSMYGRLSAGSDGQRWVGKMDFQASIKMLTGSFLNRTISEKKTTFDLFNPSIGDYVLERYASDVTSLSQLFEALHTE</sequence>
<organism evidence="1 2">
    <name type="scientific">Herbaspirillum huttiense subsp. lycopersici</name>
    <dbReference type="NCBI Taxonomy" id="3074428"/>
    <lineage>
        <taxon>Bacteria</taxon>
        <taxon>Pseudomonadati</taxon>
        <taxon>Pseudomonadota</taxon>
        <taxon>Betaproteobacteria</taxon>
        <taxon>Burkholderiales</taxon>
        <taxon>Oxalobacteraceae</taxon>
        <taxon>Herbaspirillum</taxon>
    </lineage>
</organism>
<evidence type="ECO:0000313" key="1">
    <source>
        <dbReference type="EMBL" id="MDR9847297.1"/>
    </source>
</evidence>
<name>A0ABU2EHN5_9BURK</name>
<dbReference type="EMBL" id="JAVLSJ010000001">
    <property type="protein sequence ID" value="MDR9847297.1"/>
    <property type="molecule type" value="Genomic_DNA"/>
</dbReference>
<keyword evidence="2" id="KW-1185">Reference proteome</keyword>